<proteinExistence type="predicted"/>
<organism evidence="1">
    <name type="scientific">gut metagenome</name>
    <dbReference type="NCBI Taxonomy" id="749906"/>
    <lineage>
        <taxon>unclassified sequences</taxon>
        <taxon>metagenomes</taxon>
        <taxon>organismal metagenomes</taxon>
    </lineage>
</organism>
<accession>J9CLU9</accession>
<dbReference type="EMBL" id="AMCI01003109">
    <property type="protein sequence ID" value="EJX01056.1"/>
    <property type="molecule type" value="Genomic_DNA"/>
</dbReference>
<comment type="caution">
    <text evidence="1">The sequence shown here is derived from an EMBL/GenBank/DDBJ whole genome shotgun (WGS) entry which is preliminary data.</text>
</comment>
<protein>
    <submittedName>
        <fullName evidence="1">Uncharacterized protein</fullName>
    </submittedName>
</protein>
<name>J9CLU9_9ZZZZ</name>
<evidence type="ECO:0000313" key="1">
    <source>
        <dbReference type="EMBL" id="EJX01056.1"/>
    </source>
</evidence>
<gene>
    <name evidence="1" type="ORF">EVA_10837</name>
</gene>
<reference evidence="1" key="1">
    <citation type="journal article" date="2012" name="PLoS ONE">
        <title>Gene sets for utilization of primary and secondary nutrition supplies in the distal gut of endangered iberian lynx.</title>
        <authorList>
            <person name="Alcaide M."/>
            <person name="Messina E."/>
            <person name="Richter M."/>
            <person name="Bargiela R."/>
            <person name="Peplies J."/>
            <person name="Huws S.A."/>
            <person name="Newbold C.J."/>
            <person name="Golyshin P.N."/>
            <person name="Simon M.A."/>
            <person name="Lopez G."/>
            <person name="Yakimov M.M."/>
            <person name="Ferrer M."/>
        </authorList>
    </citation>
    <scope>NUCLEOTIDE SEQUENCE</scope>
</reference>
<sequence>MKASIRSLHPPICAAVRNSRDRFWSLLSIIKSREERAGHPYPVHLSYVCCQKNT</sequence>
<dbReference type="AlphaFoldDB" id="J9CLU9"/>